<dbReference type="Gramene" id="KOM45623">
    <property type="protein sequence ID" value="KOM45623"/>
    <property type="gene ID" value="LR48_Vigan06g092900"/>
</dbReference>
<sequence length="102" mass="11056">MPCCHGPWCLLDAAICWAVLKLDGSCYTWGATCFKFCCCVLQLKDVATAGPNPRAPAGRSTPKLLPVTPLNLRVHPFFCCWAVEFLSSVGRGRGRGCVLLIV</sequence>
<organism evidence="2 3">
    <name type="scientific">Phaseolus angularis</name>
    <name type="common">Azuki bean</name>
    <name type="synonym">Vigna angularis</name>
    <dbReference type="NCBI Taxonomy" id="3914"/>
    <lineage>
        <taxon>Eukaryota</taxon>
        <taxon>Viridiplantae</taxon>
        <taxon>Streptophyta</taxon>
        <taxon>Embryophyta</taxon>
        <taxon>Tracheophyta</taxon>
        <taxon>Spermatophyta</taxon>
        <taxon>Magnoliopsida</taxon>
        <taxon>eudicotyledons</taxon>
        <taxon>Gunneridae</taxon>
        <taxon>Pentapetalae</taxon>
        <taxon>rosids</taxon>
        <taxon>fabids</taxon>
        <taxon>Fabales</taxon>
        <taxon>Fabaceae</taxon>
        <taxon>Papilionoideae</taxon>
        <taxon>50 kb inversion clade</taxon>
        <taxon>NPAAA clade</taxon>
        <taxon>indigoferoid/millettioid clade</taxon>
        <taxon>Phaseoleae</taxon>
        <taxon>Vigna</taxon>
    </lineage>
</organism>
<dbReference type="Proteomes" id="UP000053144">
    <property type="component" value="Chromosome 6"/>
</dbReference>
<name>A0A0L9US98_PHAAN</name>
<proteinExistence type="predicted"/>
<gene>
    <name evidence="2" type="ORF">LR48_Vigan06g092900</name>
</gene>
<dbReference type="EMBL" id="CM003376">
    <property type="protein sequence ID" value="KOM45623.1"/>
    <property type="molecule type" value="Genomic_DNA"/>
</dbReference>
<protein>
    <recommendedName>
        <fullName evidence="4">Secreted protein</fullName>
    </recommendedName>
</protein>
<dbReference type="AlphaFoldDB" id="A0A0L9US98"/>
<evidence type="ECO:0000313" key="2">
    <source>
        <dbReference type="EMBL" id="KOM45623.1"/>
    </source>
</evidence>
<keyword evidence="1" id="KW-0732">Signal</keyword>
<evidence type="ECO:0000256" key="1">
    <source>
        <dbReference type="SAM" id="SignalP"/>
    </source>
</evidence>
<evidence type="ECO:0000313" key="3">
    <source>
        <dbReference type="Proteomes" id="UP000053144"/>
    </source>
</evidence>
<feature type="chain" id="PRO_5005595902" description="Secreted protein" evidence="1">
    <location>
        <begin position="19"/>
        <end position="102"/>
    </location>
</feature>
<feature type="signal peptide" evidence="1">
    <location>
        <begin position="1"/>
        <end position="18"/>
    </location>
</feature>
<accession>A0A0L9US98</accession>
<reference evidence="3" key="1">
    <citation type="journal article" date="2015" name="Proc. Natl. Acad. Sci. U.S.A.">
        <title>Genome sequencing of adzuki bean (Vigna angularis) provides insight into high starch and low fat accumulation and domestication.</title>
        <authorList>
            <person name="Yang K."/>
            <person name="Tian Z."/>
            <person name="Chen C."/>
            <person name="Luo L."/>
            <person name="Zhao B."/>
            <person name="Wang Z."/>
            <person name="Yu L."/>
            <person name="Li Y."/>
            <person name="Sun Y."/>
            <person name="Li W."/>
            <person name="Chen Y."/>
            <person name="Li Y."/>
            <person name="Zhang Y."/>
            <person name="Ai D."/>
            <person name="Zhao J."/>
            <person name="Shang C."/>
            <person name="Ma Y."/>
            <person name="Wu B."/>
            <person name="Wang M."/>
            <person name="Gao L."/>
            <person name="Sun D."/>
            <person name="Zhang P."/>
            <person name="Guo F."/>
            <person name="Wang W."/>
            <person name="Li Y."/>
            <person name="Wang J."/>
            <person name="Varshney R.K."/>
            <person name="Wang J."/>
            <person name="Ling H.Q."/>
            <person name="Wan P."/>
        </authorList>
    </citation>
    <scope>NUCLEOTIDE SEQUENCE</scope>
    <source>
        <strain evidence="3">cv. Jingnong 6</strain>
    </source>
</reference>
<evidence type="ECO:0008006" key="4">
    <source>
        <dbReference type="Google" id="ProtNLM"/>
    </source>
</evidence>